<reference evidence="1" key="1">
    <citation type="submission" date="2014-12" db="EMBL/GenBank/DDBJ databases">
        <title>Insight into the proteome of Arion vulgaris.</title>
        <authorList>
            <person name="Aradska J."/>
            <person name="Bulat T."/>
            <person name="Smidak R."/>
            <person name="Sarate P."/>
            <person name="Gangsoo J."/>
            <person name="Sialana F."/>
            <person name="Bilban M."/>
            <person name="Lubec G."/>
        </authorList>
    </citation>
    <scope>NUCLEOTIDE SEQUENCE</scope>
    <source>
        <tissue evidence="1">Skin</tissue>
    </source>
</reference>
<proteinExistence type="predicted"/>
<sequence>MNQQTADLYNSKLDQTDIKFEFFSALAKSGVEINFSAIFPKFRGTNGEIS</sequence>
<dbReference type="EMBL" id="HACG01027803">
    <property type="protein sequence ID" value="CEK74668.1"/>
    <property type="molecule type" value="Transcribed_RNA"/>
</dbReference>
<gene>
    <name evidence="1" type="primary">ORF92079</name>
</gene>
<dbReference type="AlphaFoldDB" id="A0A0B7A1G7"/>
<accession>A0A0B7A1G7</accession>
<name>A0A0B7A1G7_9EUPU</name>
<protein>
    <submittedName>
        <fullName evidence="1">Uncharacterized protein</fullName>
    </submittedName>
</protein>
<organism evidence="1">
    <name type="scientific">Arion vulgaris</name>
    <dbReference type="NCBI Taxonomy" id="1028688"/>
    <lineage>
        <taxon>Eukaryota</taxon>
        <taxon>Metazoa</taxon>
        <taxon>Spiralia</taxon>
        <taxon>Lophotrochozoa</taxon>
        <taxon>Mollusca</taxon>
        <taxon>Gastropoda</taxon>
        <taxon>Heterobranchia</taxon>
        <taxon>Euthyneura</taxon>
        <taxon>Panpulmonata</taxon>
        <taxon>Eupulmonata</taxon>
        <taxon>Stylommatophora</taxon>
        <taxon>Helicina</taxon>
        <taxon>Arionoidea</taxon>
        <taxon>Arionidae</taxon>
        <taxon>Arion</taxon>
    </lineage>
</organism>
<evidence type="ECO:0000313" key="1">
    <source>
        <dbReference type="EMBL" id="CEK74668.1"/>
    </source>
</evidence>